<dbReference type="PATRIC" id="fig|401562.3.peg.2586"/>
<gene>
    <name evidence="2" type="ORF">NS226_14435</name>
    <name evidence="3" type="ORF">NS365_13675</name>
</gene>
<dbReference type="STRING" id="401562.NS365_13675"/>
<protein>
    <submittedName>
        <fullName evidence="3">Uncharacterized protein</fullName>
    </submittedName>
</protein>
<keyword evidence="5" id="KW-1185">Reference proteome</keyword>
<evidence type="ECO:0000313" key="4">
    <source>
        <dbReference type="Proteomes" id="UP000078272"/>
    </source>
</evidence>
<feature type="region of interest" description="Disordered" evidence="1">
    <location>
        <begin position="34"/>
        <end position="67"/>
    </location>
</feature>
<dbReference type="Proteomes" id="UP000078529">
    <property type="component" value="Unassembled WGS sequence"/>
</dbReference>
<evidence type="ECO:0000313" key="3">
    <source>
        <dbReference type="EMBL" id="KTR05056.1"/>
    </source>
</evidence>
<evidence type="ECO:0000313" key="5">
    <source>
        <dbReference type="Proteomes" id="UP000078529"/>
    </source>
</evidence>
<comment type="caution">
    <text evidence="3">The sequence shown here is derived from an EMBL/GenBank/DDBJ whole genome shotgun (WGS) entry which is preliminary data.</text>
</comment>
<reference evidence="4 5" key="1">
    <citation type="journal article" date="2016" name="Front. Microbiol.">
        <title>Genomic Resource of Rice Seed Associated Bacteria.</title>
        <authorList>
            <person name="Midha S."/>
            <person name="Bansal K."/>
            <person name="Sharma S."/>
            <person name="Kumar N."/>
            <person name="Patil P.P."/>
            <person name="Chaudhry V."/>
            <person name="Patil P.B."/>
        </authorList>
    </citation>
    <scope>NUCLEOTIDE SEQUENCE [LARGE SCALE GENOMIC DNA]</scope>
    <source>
        <strain evidence="2 4">NS226</strain>
        <strain evidence="3 5">NS365</strain>
    </source>
</reference>
<sequence>MGLLLAGVGFATSTPGALHLHLHPGAKLRPSAVVQLDDDVDREPGAALFERDREERDDDPNARETEG</sequence>
<dbReference type="Proteomes" id="UP000078272">
    <property type="component" value="Unassembled WGS sequence"/>
</dbReference>
<dbReference type="AlphaFoldDB" id="A0A175RMW8"/>
<proteinExistence type="predicted"/>
<accession>A0A175RMW8</accession>
<organism evidence="3 5">
    <name type="scientific">Aureimonas ureilytica</name>
    <dbReference type="NCBI Taxonomy" id="401562"/>
    <lineage>
        <taxon>Bacteria</taxon>
        <taxon>Pseudomonadati</taxon>
        <taxon>Pseudomonadota</taxon>
        <taxon>Alphaproteobacteria</taxon>
        <taxon>Hyphomicrobiales</taxon>
        <taxon>Aurantimonadaceae</taxon>
        <taxon>Aureimonas</taxon>
    </lineage>
</organism>
<dbReference type="EMBL" id="LDQA01000028">
    <property type="protein sequence ID" value="KTR05056.1"/>
    <property type="molecule type" value="Genomic_DNA"/>
</dbReference>
<evidence type="ECO:0000256" key="1">
    <source>
        <dbReference type="SAM" id="MobiDB-lite"/>
    </source>
</evidence>
<name>A0A175RMW8_9HYPH</name>
<feature type="compositionally biased region" description="Basic and acidic residues" evidence="1">
    <location>
        <begin position="49"/>
        <end position="67"/>
    </location>
</feature>
<evidence type="ECO:0000313" key="2">
    <source>
        <dbReference type="EMBL" id="KTQ94049.1"/>
    </source>
</evidence>
<dbReference type="EMBL" id="LDPZ01000030">
    <property type="protein sequence ID" value="KTQ94049.1"/>
    <property type="molecule type" value="Genomic_DNA"/>
</dbReference>